<dbReference type="KEGG" id="mrr:Moror_14522"/>
<keyword evidence="13" id="KW-1185">Reference proteome</keyword>
<evidence type="ECO:0000259" key="10">
    <source>
        <dbReference type="Pfam" id="PF00394"/>
    </source>
</evidence>
<evidence type="ECO:0000256" key="3">
    <source>
        <dbReference type="ARBA" id="ARBA00004613"/>
    </source>
</evidence>
<dbReference type="GO" id="GO:0052716">
    <property type="term" value="F:hydroquinone:oxygen oxidoreductase activity"/>
    <property type="evidence" value="ECO:0007669"/>
    <property type="project" value="UniProtKB-EC"/>
</dbReference>
<dbReference type="Proteomes" id="UP000017559">
    <property type="component" value="Unassembled WGS sequence"/>
</dbReference>
<comment type="catalytic activity">
    <reaction evidence="1">
        <text>4 hydroquinone + O2 = 4 benzosemiquinone + 2 H2O</text>
        <dbReference type="Rhea" id="RHEA:11276"/>
        <dbReference type="ChEBI" id="CHEBI:15377"/>
        <dbReference type="ChEBI" id="CHEBI:15379"/>
        <dbReference type="ChEBI" id="CHEBI:17594"/>
        <dbReference type="ChEBI" id="CHEBI:17977"/>
        <dbReference type="EC" id="1.10.3.2"/>
    </reaction>
</comment>
<dbReference type="Pfam" id="PF07731">
    <property type="entry name" value="Cu-oxidase_2"/>
    <property type="match status" value="1"/>
</dbReference>
<dbReference type="PANTHER" id="PTHR11709:SF394">
    <property type="entry name" value="FI03373P-RELATED"/>
    <property type="match status" value="1"/>
</dbReference>
<evidence type="ECO:0000313" key="13">
    <source>
        <dbReference type="Proteomes" id="UP000017559"/>
    </source>
</evidence>
<evidence type="ECO:0000259" key="11">
    <source>
        <dbReference type="Pfam" id="PF07731"/>
    </source>
</evidence>
<dbReference type="FunFam" id="2.60.40.420:FF:000045">
    <property type="entry name" value="Laccase 2"/>
    <property type="match status" value="1"/>
</dbReference>
<dbReference type="EC" id="1.10.3.2" evidence="5"/>
<evidence type="ECO:0000256" key="5">
    <source>
        <dbReference type="ARBA" id="ARBA00012297"/>
    </source>
</evidence>
<evidence type="ECO:0000256" key="4">
    <source>
        <dbReference type="ARBA" id="ARBA00010609"/>
    </source>
</evidence>
<dbReference type="GO" id="GO:0005576">
    <property type="term" value="C:extracellular region"/>
    <property type="evidence" value="ECO:0007669"/>
    <property type="project" value="UniProtKB-SubCell"/>
</dbReference>
<dbReference type="InterPro" id="IPR045087">
    <property type="entry name" value="Cu-oxidase_fam"/>
</dbReference>
<evidence type="ECO:0000256" key="1">
    <source>
        <dbReference type="ARBA" id="ARBA00000349"/>
    </source>
</evidence>
<dbReference type="SUPFAM" id="SSF49503">
    <property type="entry name" value="Cupredoxins"/>
    <property type="match status" value="2"/>
</dbReference>
<dbReference type="STRING" id="1381753.V2XKE2"/>
<comment type="subcellular location">
    <subcellularLocation>
        <location evidence="3">Secreted</location>
    </subcellularLocation>
</comment>
<evidence type="ECO:0000256" key="7">
    <source>
        <dbReference type="ARBA" id="ARBA00022723"/>
    </source>
</evidence>
<accession>V2XKE2</accession>
<dbReference type="Pfam" id="PF00394">
    <property type="entry name" value="Cu-oxidase"/>
    <property type="match status" value="1"/>
</dbReference>
<dbReference type="InterPro" id="IPR001117">
    <property type="entry name" value="Cu-oxidase_2nd"/>
</dbReference>
<dbReference type="OrthoDB" id="2121828at2759"/>
<feature type="domain" description="Plastocyanin-like" evidence="11">
    <location>
        <begin position="219"/>
        <end position="340"/>
    </location>
</feature>
<dbReference type="AlphaFoldDB" id="V2XKE2"/>
<dbReference type="GO" id="GO:0005507">
    <property type="term" value="F:copper ion binding"/>
    <property type="evidence" value="ECO:0007669"/>
    <property type="project" value="InterPro"/>
</dbReference>
<sequence>MILSPTSTTLMTNLWSSLWPIDTIFQLRNSSSRNMTRRSLTGRWKDNNSPTPLAVITVEQDKRYRMRVVNIACQPDYEFWIEDHDMPVIEADGIKHQPVQADRCRIFTSQRYSFVLDVNQPVGNYRIRADPSSGDNGFNRGINSAILRYVGAPDEESIDRDFEPQNELKESVLRPLENPGAPGQPFPGGVDHAINLHCSTSSDRFFINDVSFMNPPIDILLQVLSGARTVGELLPPGSIYELPGPNKTIEISFTGGGIKGFEHPIHLHGIRALHAFDVVRVAGSDVYNFENPVRRDTVNSGKGRDNVTIRFVTDNSGPWFLHCHIDWHLETGFAAVMAERTPGWHDVIHPPGEHIF</sequence>
<dbReference type="HOGENOM" id="CLU_006504_2_1_1"/>
<comment type="similarity">
    <text evidence="4">Belongs to the multicopper oxidase family.</text>
</comment>
<keyword evidence="8" id="KW-0560">Oxidoreductase</keyword>
<evidence type="ECO:0000313" key="12">
    <source>
        <dbReference type="EMBL" id="ESK93316.1"/>
    </source>
</evidence>
<evidence type="ECO:0000256" key="8">
    <source>
        <dbReference type="ARBA" id="ARBA00023002"/>
    </source>
</evidence>
<organism evidence="12 13">
    <name type="scientific">Moniliophthora roreri (strain MCA 2997)</name>
    <name type="common">Cocoa frosty pod rot fungus</name>
    <name type="synonym">Crinipellis roreri</name>
    <dbReference type="NCBI Taxonomy" id="1381753"/>
    <lineage>
        <taxon>Eukaryota</taxon>
        <taxon>Fungi</taxon>
        <taxon>Dikarya</taxon>
        <taxon>Basidiomycota</taxon>
        <taxon>Agaricomycotina</taxon>
        <taxon>Agaricomycetes</taxon>
        <taxon>Agaricomycetidae</taxon>
        <taxon>Agaricales</taxon>
        <taxon>Marasmiineae</taxon>
        <taxon>Marasmiaceae</taxon>
        <taxon>Moniliophthora</taxon>
    </lineage>
</organism>
<protein>
    <recommendedName>
        <fullName evidence="5">laccase</fullName>
        <ecNumber evidence="5">1.10.3.2</ecNumber>
    </recommendedName>
</protein>
<keyword evidence="6" id="KW-0964">Secreted</keyword>
<dbReference type="Gene3D" id="2.60.40.420">
    <property type="entry name" value="Cupredoxins - blue copper proteins"/>
    <property type="match status" value="2"/>
</dbReference>
<proteinExistence type="inferred from homology"/>
<evidence type="ECO:0000256" key="9">
    <source>
        <dbReference type="ARBA" id="ARBA00023008"/>
    </source>
</evidence>
<feature type="domain" description="Plastocyanin-like" evidence="10">
    <location>
        <begin position="43"/>
        <end position="152"/>
    </location>
</feature>
<keyword evidence="9" id="KW-0186">Copper</keyword>
<comment type="cofactor">
    <cofactor evidence="2">
        <name>Cu cation</name>
        <dbReference type="ChEBI" id="CHEBI:23378"/>
    </cofactor>
</comment>
<dbReference type="EMBL" id="AWSO01000206">
    <property type="protein sequence ID" value="ESK93316.1"/>
    <property type="molecule type" value="Genomic_DNA"/>
</dbReference>
<gene>
    <name evidence="12" type="ORF">Moror_14522</name>
</gene>
<keyword evidence="7" id="KW-0479">Metal-binding</keyword>
<comment type="caution">
    <text evidence="12">The sequence shown here is derived from an EMBL/GenBank/DDBJ whole genome shotgun (WGS) entry which is preliminary data.</text>
</comment>
<dbReference type="InterPro" id="IPR008972">
    <property type="entry name" value="Cupredoxin"/>
</dbReference>
<dbReference type="InterPro" id="IPR011706">
    <property type="entry name" value="Cu-oxidase_C"/>
</dbReference>
<dbReference type="PANTHER" id="PTHR11709">
    <property type="entry name" value="MULTI-COPPER OXIDASE"/>
    <property type="match status" value="1"/>
</dbReference>
<name>V2XKE2_MONRO</name>
<evidence type="ECO:0000256" key="2">
    <source>
        <dbReference type="ARBA" id="ARBA00001935"/>
    </source>
</evidence>
<dbReference type="CDD" id="cd13903">
    <property type="entry name" value="CuRO_3_Tv-LCC_like"/>
    <property type="match status" value="1"/>
</dbReference>
<reference evidence="12 13" key="1">
    <citation type="journal article" date="2014" name="BMC Genomics">
        <title>Genome and secretome analysis of the hemibiotrophic fungal pathogen, Moniliophthora roreri, which causes frosty pod rot disease of cacao: mechanisms of the biotrophic and necrotrophic phases.</title>
        <authorList>
            <person name="Meinhardt L.W."/>
            <person name="Costa G.G.L."/>
            <person name="Thomazella D.P.T."/>
            <person name="Teixeira P.J.P.L."/>
            <person name="Carazzolle M.F."/>
            <person name="Schuster S.C."/>
            <person name="Carlson J.E."/>
            <person name="Guiltinan M.J."/>
            <person name="Mieczkowski P."/>
            <person name="Farmer A."/>
            <person name="Ramaraj T."/>
            <person name="Crozier J."/>
            <person name="Davis R.E."/>
            <person name="Shao J."/>
            <person name="Melnick R.L."/>
            <person name="Pereira G.A.G."/>
            <person name="Bailey B.A."/>
        </authorList>
    </citation>
    <scope>NUCLEOTIDE SEQUENCE [LARGE SCALE GENOMIC DNA]</scope>
    <source>
        <strain evidence="12 13">MCA 2997</strain>
    </source>
</reference>
<evidence type="ECO:0000256" key="6">
    <source>
        <dbReference type="ARBA" id="ARBA00022525"/>
    </source>
</evidence>